<comment type="caution">
    <text evidence="2">The sequence shown here is derived from an EMBL/GenBank/DDBJ whole genome shotgun (WGS) entry which is preliminary data.</text>
</comment>
<dbReference type="SUPFAM" id="SSF50965">
    <property type="entry name" value="Galactose oxidase, central domain"/>
    <property type="match status" value="1"/>
</dbReference>
<dbReference type="InterPro" id="IPR006652">
    <property type="entry name" value="Kelch_1"/>
</dbReference>
<keyword evidence="1" id="KW-0812">Transmembrane</keyword>
<keyword evidence="3" id="KW-1185">Reference proteome</keyword>
<evidence type="ECO:0000313" key="2">
    <source>
        <dbReference type="EMBL" id="ETO24845.1"/>
    </source>
</evidence>
<dbReference type="Proteomes" id="UP000023152">
    <property type="component" value="Unassembled WGS sequence"/>
</dbReference>
<proteinExistence type="predicted"/>
<dbReference type="AlphaFoldDB" id="X6NEU1"/>
<evidence type="ECO:0000313" key="3">
    <source>
        <dbReference type="Proteomes" id="UP000023152"/>
    </source>
</evidence>
<dbReference type="InterPro" id="IPR011043">
    <property type="entry name" value="Gal_Oxase/kelch_b-propeller"/>
</dbReference>
<reference evidence="2 3" key="1">
    <citation type="journal article" date="2013" name="Curr. Biol.">
        <title>The Genome of the Foraminiferan Reticulomyxa filosa.</title>
        <authorList>
            <person name="Glockner G."/>
            <person name="Hulsmann N."/>
            <person name="Schleicher M."/>
            <person name="Noegel A.A."/>
            <person name="Eichinger L."/>
            <person name="Gallinger C."/>
            <person name="Pawlowski J."/>
            <person name="Sierra R."/>
            <person name="Euteneuer U."/>
            <person name="Pillet L."/>
            <person name="Moustafa A."/>
            <person name="Platzer M."/>
            <person name="Groth M."/>
            <person name="Szafranski K."/>
            <person name="Schliwa M."/>
        </authorList>
    </citation>
    <scope>NUCLEOTIDE SEQUENCE [LARGE SCALE GENOMIC DNA]</scope>
</reference>
<keyword evidence="1" id="KW-1133">Transmembrane helix</keyword>
<protein>
    <recommendedName>
        <fullName evidence="4">Kelch motif family protein</fullName>
    </recommendedName>
</protein>
<sequence length="396" mass="46303">MGNRNTATFQSLKDLPIPLHQSPCVPHKHEILICGGAHKRACYSYHTIKNEYKFICEYPSDVYLYGHCVVKLIDNKNKNSDQITLLSFGSDWIGEDRHTLMMKYVSVWKNDNNDYEMNIANNCNQWIPFIDNDNHPIIIGRDKDKYWGARAVIGGSNNHLLFITYSYGNISVFDLNTFQFIKHDNFPTDNNIYYHCFVQGQEIIKTNEEKNKQNHQMLLFDRKIGLSIEYDEDNNTFQFHKLSVCSDITSFNGYGYGYVCINDVILFFGGCHSSTCSKSVYMYSIQEDKWTKFKKTLPSPLYNCVAILSEEENYIHIIGGQHNSYSEVSTHTKTKVRVWYASQLVIICLFICLTQINFFPKDKIKFIIQYWIRTLNIKLGWIDNFDQIIFKYSGMR</sequence>
<evidence type="ECO:0000256" key="1">
    <source>
        <dbReference type="SAM" id="Phobius"/>
    </source>
</evidence>
<evidence type="ECO:0008006" key="4">
    <source>
        <dbReference type="Google" id="ProtNLM"/>
    </source>
</evidence>
<keyword evidence="1" id="KW-0472">Membrane</keyword>
<dbReference type="Pfam" id="PF01344">
    <property type="entry name" value="Kelch_1"/>
    <property type="match status" value="1"/>
</dbReference>
<dbReference type="Gene3D" id="2.120.10.80">
    <property type="entry name" value="Kelch-type beta propeller"/>
    <property type="match status" value="1"/>
</dbReference>
<dbReference type="EMBL" id="ASPP01008924">
    <property type="protein sequence ID" value="ETO24845.1"/>
    <property type="molecule type" value="Genomic_DNA"/>
</dbReference>
<name>X6NEU1_RETFI</name>
<dbReference type="InterPro" id="IPR015915">
    <property type="entry name" value="Kelch-typ_b-propeller"/>
</dbReference>
<accession>X6NEU1</accession>
<organism evidence="2 3">
    <name type="scientific">Reticulomyxa filosa</name>
    <dbReference type="NCBI Taxonomy" id="46433"/>
    <lineage>
        <taxon>Eukaryota</taxon>
        <taxon>Sar</taxon>
        <taxon>Rhizaria</taxon>
        <taxon>Retaria</taxon>
        <taxon>Foraminifera</taxon>
        <taxon>Monothalamids</taxon>
        <taxon>Reticulomyxidae</taxon>
        <taxon>Reticulomyxa</taxon>
    </lineage>
</organism>
<feature type="transmembrane region" description="Helical" evidence="1">
    <location>
        <begin position="338"/>
        <end position="359"/>
    </location>
</feature>
<gene>
    <name evidence="2" type="ORF">RFI_12311</name>
</gene>